<dbReference type="EMBL" id="LK023321">
    <property type="protein sequence ID" value="CDS06588.1"/>
    <property type="molecule type" value="Genomic_DNA"/>
</dbReference>
<feature type="region of interest" description="Disordered" evidence="1">
    <location>
        <begin position="138"/>
        <end position="186"/>
    </location>
</feature>
<sequence>MSSAHHSSDIPQFVVIRDQVHNTYKHPIVHYVFEDEPFPEVTKENLILVDLDDNAQLSEIDSYSPHFQVIDCRLDHNSTVYDQFDGAHDGTGLMTIEGVSAPKANEAIESLQPVRNLDNLRETIFNFKTRNEMVKRVFASSASPSSSSSQQQQQQQQQLQQQPSLTAAATSSISSSSFESHSPNRT</sequence>
<dbReference type="Gene3D" id="2.60.270.60">
    <property type="match status" value="1"/>
</dbReference>
<evidence type="ECO:0000313" key="2">
    <source>
        <dbReference type="EMBL" id="CDS06588.1"/>
    </source>
</evidence>
<reference evidence="2" key="1">
    <citation type="journal article" date="2014" name="Genome Announc.">
        <title>De novo whole-genome sequence and genome annotation of Lichtheimia ramosa.</title>
        <authorList>
            <person name="Linde J."/>
            <person name="Schwartze V."/>
            <person name="Binder U."/>
            <person name="Lass-Florl C."/>
            <person name="Voigt K."/>
            <person name="Horn F."/>
        </authorList>
    </citation>
    <scope>NUCLEOTIDE SEQUENCE</scope>
    <source>
        <strain evidence="2">JMRC FSU:6197</strain>
    </source>
</reference>
<evidence type="ECO:0000256" key="1">
    <source>
        <dbReference type="SAM" id="MobiDB-lite"/>
    </source>
</evidence>
<proteinExistence type="predicted"/>
<feature type="compositionally biased region" description="Low complexity" evidence="1">
    <location>
        <begin position="139"/>
        <end position="186"/>
    </location>
</feature>
<gene>
    <name evidence="2" type="ORF">LRAMOSA09116</name>
</gene>
<name>A0A077WHV8_9FUNG</name>
<protein>
    <submittedName>
        <fullName evidence="2">Uncharacterized protein</fullName>
    </submittedName>
</protein>
<dbReference type="AlphaFoldDB" id="A0A077WHV8"/>
<accession>A0A077WHV8</accession>
<dbReference type="OrthoDB" id="1681166at2759"/>
<organism evidence="2">
    <name type="scientific">Lichtheimia ramosa</name>
    <dbReference type="NCBI Taxonomy" id="688394"/>
    <lineage>
        <taxon>Eukaryota</taxon>
        <taxon>Fungi</taxon>
        <taxon>Fungi incertae sedis</taxon>
        <taxon>Mucoromycota</taxon>
        <taxon>Mucoromycotina</taxon>
        <taxon>Mucoromycetes</taxon>
        <taxon>Mucorales</taxon>
        <taxon>Lichtheimiaceae</taxon>
        <taxon>Lichtheimia</taxon>
    </lineage>
</organism>